<sequence>MAPSHDFVVEYEYAVIAVERAARASHHAEQEEWEDNVVELLIGREFWDMFSEPVRLAFIKDMAKVEEKRVLPLVNEGMRELTFRLSRISSTLDHMRKSFNRVQYFVNGIARRPPRGAGALWSARVHLWFKEGVLDRISAQQFDAHNDLERAAVVEEFDVVAHHLGDGRLRHLPPLHEDEEDDHDDMFSQLKAMLFRHNAR</sequence>
<evidence type="ECO:0000313" key="2">
    <source>
        <dbReference type="Proteomes" id="UP000053890"/>
    </source>
</evidence>
<dbReference type="OrthoDB" id="10669184at2759"/>
<keyword evidence="2" id="KW-1185">Reference proteome</keyword>
<gene>
    <name evidence="1" type="ORF">RHOBADRAFT_46388</name>
</gene>
<proteinExistence type="predicted"/>
<accession>A0A0P9EUG5</accession>
<dbReference type="EMBL" id="KQ474085">
    <property type="protein sequence ID" value="KPV72795.1"/>
    <property type="molecule type" value="Genomic_DNA"/>
</dbReference>
<organism evidence="1 2">
    <name type="scientific">Rhodotorula graminis (strain WP1)</name>
    <dbReference type="NCBI Taxonomy" id="578459"/>
    <lineage>
        <taxon>Eukaryota</taxon>
        <taxon>Fungi</taxon>
        <taxon>Dikarya</taxon>
        <taxon>Basidiomycota</taxon>
        <taxon>Pucciniomycotina</taxon>
        <taxon>Microbotryomycetes</taxon>
        <taxon>Sporidiobolales</taxon>
        <taxon>Sporidiobolaceae</taxon>
        <taxon>Rhodotorula</taxon>
    </lineage>
</organism>
<dbReference type="RefSeq" id="XP_018268844.1">
    <property type="nucleotide sequence ID" value="XM_018414782.1"/>
</dbReference>
<dbReference type="GeneID" id="28975230"/>
<name>A0A0P9EUG5_RHOGW</name>
<reference evidence="1 2" key="1">
    <citation type="journal article" date="2015" name="Front. Microbiol.">
        <title>Genome sequence of the plant growth promoting endophytic yeast Rhodotorula graminis WP1.</title>
        <authorList>
            <person name="Firrincieli A."/>
            <person name="Otillar R."/>
            <person name="Salamov A."/>
            <person name="Schmutz J."/>
            <person name="Khan Z."/>
            <person name="Redman R.S."/>
            <person name="Fleck N.D."/>
            <person name="Lindquist E."/>
            <person name="Grigoriev I.V."/>
            <person name="Doty S.L."/>
        </authorList>
    </citation>
    <scope>NUCLEOTIDE SEQUENCE [LARGE SCALE GENOMIC DNA]</scope>
    <source>
        <strain evidence="1 2">WP1</strain>
    </source>
</reference>
<dbReference type="Proteomes" id="UP000053890">
    <property type="component" value="Unassembled WGS sequence"/>
</dbReference>
<dbReference type="AlphaFoldDB" id="A0A0P9EUG5"/>
<evidence type="ECO:0000313" key="1">
    <source>
        <dbReference type="EMBL" id="KPV72795.1"/>
    </source>
</evidence>
<protein>
    <submittedName>
        <fullName evidence="1">Uncharacterized protein</fullName>
    </submittedName>
</protein>